<evidence type="ECO:0000256" key="7">
    <source>
        <dbReference type="SAM" id="Phobius"/>
    </source>
</evidence>
<protein>
    <submittedName>
        <fullName evidence="9">MFS transporter</fullName>
    </submittedName>
</protein>
<proteinExistence type="predicted"/>
<feature type="transmembrane region" description="Helical" evidence="7">
    <location>
        <begin position="314"/>
        <end position="336"/>
    </location>
</feature>
<dbReference type="InterPro" id="IPR005829">
    <property type="entry name" value="Sugar_transporter_CS"/>
</dbReference>
<dbReference type="EMBL" id="BOPH01000082">
    <property type="protein sequence ID" value="GIJ70672.1"/>
    <property type="molecule type" value="Genomic_DNA"/>
</dbReference>
<feature type="transmembrane region" description="Helical" evidence="7">
    <location>
        <begin position="119"/>
        <end position="140"/>
    </location>
</feature>
<feature type="domain" description="Major facilitator superfamily (MFS) profile" evidence="8">
    <location>
        <begin position="28"/>
        <end position="485"/>
    </location>
</feature>
<evidence type="ECO:0000256" key="5">
    <source>
        <dbReference type="ARBA" id="ARBA00022989"/>
    </source>
</evidence>
<gene>
    <name evidence="9" type="ORF">Voc01_055890</name>
</gene>
<keyword evidence="6 7" id="KW-0472">Membrane</keyword>
<dbReference type="PROSITE" id="PS50850">
    <property type="entry name" value="MFS"/>
    <property type="match status" value="1"/>
</dbReference>
<dbReference type="InterPro" id="IPR036259">
    <property type="entry name" value="MFS_trans_sf"/>
</dbReference>
<feature type="transmembrane region" description="Helical" evidence="7">
    <location>
        <begin position="246"/>
        <end position="264"/>
    </location>
</feature>
<dbReference type="InterPro" id="IPR011701">
    <property type="entry name" value="MFS"/>
</dbReference>
<reference evidence="9" key="1">
    <citation type="submission" date="2021-01" db="EMBL/GenBank/DDBJ databases">
        <title>Whole genome shotgun sequence of Virgisporangium ochraceum NBRC 16418.</title>
        <authorList>
            <person name="Komaki H."/>
            <person name="Tamura T."/>
        </authorList>
    </citation>
    <scope>NUCLEOTIDE SEQUENCE</scope>
    <source>
        <strain evidence="9">NBRC 16418</strain>
    </source>
</reference>
<sequence length="490" mass="49985">MDSELVDGRSGPGTSTVSDGLDPRRWKALALLSVAFLMIILDGTIVLTAIPSMKEELGFSTSGVQWVLTAYALTFGGLMLFGGRLADLLGRRRVFMTGLVLFVAASLLCGLAWSGGVLVGARALQGTAAAFLGPSALAIVMTTFPEGPERNTALGIWGGIGGIGATAGLLVGGSVTSGLGWEWIFFINVPVGLVALALSPVLLRESSDRRRPRAFDPGGAVTITAALVLVVYAVVKAPRTGWTDGVTVGLLLAAAVLFVLFVVIETRTAEPLLPLPILRSRMVVGGNVAIFAVGMTVDGVLFVLTLYAQQVLGYSAIQFGLMTAVMTGMAIVGALTGQAVVTRIGLRPVMVCGMVLLGSGCLLLTRVSADGGYVDDLLAAMLVFGPGLGAAFVAAQIAALTGVREQDSGLASGLVDTAFRIGAALGTAVASTVAVSRTQEVLARADSTLPTGPALTEGFRAAFAVTAVIALVGLVAALVLPGARKADADS</sequence>
<keyword evidence="2" id="KW-0813">Transport</keyword>
<evidence type="ECO:0000256" key="4">
    <source>
        <dbReference type="ARBA" id="ARBA00022692"/>
    </source>
</evidence>
<feature type="transmembrane region" description="Helical" evidence="7">
    <location>
        <begin position="377"/>
        <end position="400"/>
    </location>
</feature>
<dbReference type="Gene3D" id="1.20.1250.20">
    <property type="entry name" value="MFS general substrate transporter like domains"/>
    <property type="match status" value="1"/>
</dbReference>
<dbReference type="GO" id="GO:0022857">
    <property type="term" value="F:transmembrane transporter activity"/>
    <property type="evidence" value="ECO:0007669"/>
    <property type="project" value="InterPro"/>
</dbReference>
<feature type="transmembrane region" description="Helical" evidence="7">
    <location>
        <begin position="63"/>
        <end position="82"/>
    </location>
</feature>
<feature type="transmembrane region" description="Helical" evidence="7">
    <location>
        <begin position="348"/>
        <end position="365"/>
    </location>
</feature>
<accession>A0A8J3ZXD4</accession>
<dbReference type="GO" id="GO:0005886">
    <property type="term" value="C:plasma membrane"/>
    <property type="evidence" value="ECO:0007669"/>
    <property type="project" value="UniProtKB-SubCell"/>
</dbReference>
<keyword evidence="10" id="KW-1185">Reference proteome</keyword>
<dbReference type="Pfam" id="PF07690">
    <property type="entry name" value="MFS_1"/>
    <property type="match status" value="2"/>
</dbReference>
<evidence type="ECO:0000259" key="8">
    <source>
        <dbReference type="PROSITE" id="PS50850"/>
    </source>
</evidence>
<evidence type="ECO:0000256" key="3">
    <source>
        <dbReference type="ARBA" id="ARBA00022475"/>
    </source>
</evidence>
<keyword evidence="5 7" id="KW-1133">Transmembrane helix</keyword>
<dbReference type="InterPro" id="IPR020846">
    <property type="entry name" value="MFS_dom"/>
</dbReference>
<evidence type="ECO:0000313" key="10">
    <source>
        <dbReference type="Proteomes" id="UP000635606"/>
    </source>
</evidence>
<evidence type="ECO:0000256" key="2">
    <source>
        <dbReference type="ARBA" id="ARBA00022448"/>
    </source>
</evidence>
<dbReference type="PROSITE" id="PS00216">
    <property type="entry name" value="SUGAR_TRANSPORT_1"/>
    <property type="match status" value="1"/>
</dbReference>
<dbReference type="PANTHER" id="PTHR42718">
    <property type="entry name" value="MAJOR FACILITATOR SUPERFAMILY MULTIDRUG TRANSPORTER MFSC"/>
    <property type="match status" value="1"/>
</dbReference>
<feature type="transmembrane region" description="Helical" evidence="7">
    <location>
        <begin position="152"/>
        <end position="171"/>
    </location>
</feature>
<evidence type="ECO:0000256" key="1">
    <source>
        <dbReference type="ARBA" id="ARBA00004651"/>
    </source>
</evidence>
<keyword evidence="4 7" id="KW-0812">Transmembrane</keyword>
<dbReference type="RefSeq" id="WP_203930568.1">
    <property type="nucleotide sequence ID" value="NZ_BOPH01000082.1"/>
</dbReference>
<evidence type="ECO:0000256" key="6">
    <source>
        <dbReference type="ARBA" id="ARBA00023136"/>
    </source>
</evidence>
<keyword evidence="3" id="KW-1003">Cell membrane</keyword>
<feature type="transmembrane region" description="Helical" evidence="7">
    <location>
        <begin position="94"/>
        <end position="113"/>
    </location>
</feature>
<dbReference type="SUPFAM" id="SSF103473">
    <property type="entry name" value="MFS general substrate transporter"/>
    <property type="match status" value="1"/>
</dbReference>
<feature type="transmembrane region" description="Helical" evidence="7">
    <location>
        <begin position="28"/>
        <end position="51"/>
    </location>
</feature>
<dbReference type="Proteomes" id="UP000635606">
    <property type="component" value="Unassembled WGS sequence"/>
</dbReference>
<feature type="transmembrane region" description="Helical" evidence="7">
    <location>
        <begin position="183"/>
        <end position="203"/>
    </location>
</feature>
<feature type="transmembrane region" description="Helical" evidence="7">
    <location>
        <begin position="459"/>
        <end position="480"/>
    </location>
</feature>
<feature type="transmembrane region" description="Helical" evidence="7">
    <location>
        <begin position="284"/>
        <end position="308"/>
    </location>
</feature>
<dbReference type="CDD" id="cd17321">
    <property type="entry name" value="MFS_MMR_MDR_like"/>
    <property type="match status" value="1"/>
</dbReference>
<dbReference type="PANTHER" id="PTHR42718:SF46">
    <property type="entry name" value="BLR6921 PROTEIN"/>
    <property type="match status" value="1"/>
</dbReference>
<feature type="transmembrane region" description="Helical" evidence="7">
    <location>
        <begin position="215"/>
        <end position="234"/>
    </location>
</feature>
<name>A0A8J3ZXD4_9ACTN</name>
<dbReference type="Gene3D" id="1.20.1720.10">
    <property type="entry name" value="Multidrug resistance protein D"/>
    <property type="match status" value="1"/>
</dbReference>
<organism evidence="9 10">
    <name type="scientific">Virgisporangium ochraceum</name>
    <dbReference type="NCBI Taxonomy" id="65505"/>
    <lineage>
        <taxon>Bacteria</taxon>
        <taxon>Bacillati</taxon>
        <taxon>Actinomycetota</taxon>
        <taxon>Actinomycetes</taxon>
        <taxon>Micromonosporales</taxon>
        <taxon>Micromonosporaceae</taxon>
        <taxon>Virgisporangium</taxon>
    </lineage>
</organism>
<evidence type="ECO:0000313" key="9">
    <source>
        <dbReference type="EMBL" id="GIJ70672.1"/>
    </source>
</evidence>
<comment type="caution">
    <text evidence="9">The sequence shown here is derived from an EMBL/GenBank/DDBJ whole genome shotgun (WGS) entry which is preliminary data.</text>
</comment>
<comment type="subcellular location">
    <subcellularLocation>
        <location evidence="1">Cell membrane</location>
        <topology evidence="1">Multi-pass membrane protein</topology>
    </subcellularLocation>
</comment>
<dbReference type="AlphaFoldDB" id="A0A8J3ZXD4"/>